<name>A0A1F6YRA0_9BACT</name>
<gene>
    <name evidence="1" type="ORF">A2356_00170</name>
</gene>
<evidence type="ECO:0000313" key="2">
    <source>
        <dbReference type="Proteomes" id="UP000177047"/>
    </source>
</evidence>
<proteinExistence type="predicted"/>
<sequence>MPPTGKEIAINSNNYLITEAKRVAARLLRSELFCKRKYGEDLCTVLLELRKCRTEEERMALMSELFLIYEIITNCHYLELCMYEMNAEGEIISTIW</sequence>
<dbReference type="EMBL" id="MFWB01000013">
    <property type="protein sequence ID" value="OGJ08893.1"/>
    <property type="molecule type" value="Genomic_DNA"/>
</dbReference>
<reference evidence="1 2" key="1">
    <citation type="journal article" date="2016" name="Nat. Commun.">
        <title>Thousands of microbial genomes shed light on interconnected biogeochemical processes in an aquifer system.</title>
        <authorList>
            <person name="Anantharaman K."/>
            <person name="Brown C.T."/>
            <person name="Hug L.A."/>
            <person name="Sharon I."/>
            <person name="Castelle C.J."/>
            <person name="Probst A.J."/>
            <person name="Thomas B.C."/>
            <person name="Singh A."/>
            <person name="Wilkins M.J."/>
            <person name="Karaoz U."/>
            <person name="Brodie E.L."/>
            <person name="Williams K.H."/>
            <person name="Hubbard S.S."/>
            <person name="Banfield J.F."/>
        </authorList>
    </citation>
    <scope>NUCLEOTIDE SEQUENCE [LARGE SCALE GENOMIC DNA]</scope>
</reference>
<evidence type="ECO:0000313" key="1">
    <source>
        <dbReference type="EMBL" id="OGJ08893.1"/>
    </source>
</evidence>
<protein>
    <submittedName>
        <fullName evidence="1">Uncharacterized protein</fullName>
    </submittedName>
</protein>
<dbReference type="Proteomes" id="UP000177047">
    <property type="component" value="Unassembled WGS sequence"/>
</dbReference>
<accession>A0A1F6YRA0</accession>
<comment type="caution">
    <text evidence="1">The sequence shown here is derived from an EMBL/GenBank/DDBJ whole genome shotgun (WGS) entry which is preliminary data.</text>
</comment>
<dbReference type="AlphaFoldDB" id="A0A1F6YRA0"/>
<organism evidence="1 2">
    <name type="scientific">Candidatus Nomurabacteria bacterium RIFOXYB1_FULL_39_16</name>
    <dbReference type="NCBI Taxonomy" id="1801803"/>
    <lineage>
        <taxon>Bacteria</taxon>
        <taxon>Candidatus Nomuraibacteriota</taxon>
    </lineage>
</organism>